<keyword evidence="3" id="KW-1185">Reference proteome</keyword>
<dbReference type="InterPro" id="IPR051604">
    <property type="entry name" value="Ergot_Alk_Oxidoreductase"/>
</dbReference>
<comment type="caution">
    <text evidence="2">The sequence shown here is derived from an EMBL/GenBank/DDBJ whole genome shotgun (WGS) entry which is preliminary data.</text>
</comment>
<reference evidence="2 3" key="1">
    <citation type="submission" date="2018-10" db="EMBL/GenBank/DDBJ databases">
        <title>Lactobacillus sp. R7 and Lactobacillus sp. R19 isolated from fermented mustard green product of Taiwan.</title>
        <authorList>
            <person name="Lin S.-T."/>
        </authorList>
    </citation>
    <scope>NUCLEOTIDE SEQUENCE [LARGE SCALE GENOMIC DNA]</scope>
    <source>
        <strain evidence="2 3">BCRC 81129</strain>
    </source>
</reference>
<dbReference type="Proteomes" id="UP000297348">
    <property type="component" value="Unassembled WGS sequence"/>
</dbReference>
<dbReference type="PANTHER" id="PTHR43162:SF1">
    <property type="entry name" value="PRESTALK A DIFFERENTIATION PROTEIN A"/>
    <property type="match status" value="1"/>
</dbReference>
<dbReference type="OrthoDB" id="2149806at2"/>
<name>A0A4Z0JAB4_9LACO</name>
<dbReference type="InterPro" id="IPR016040">
    <property type="entry name" value="NAD(P)-bd_dom"/>
</dbReference>
<sequence>MKIILTGSLGHISRPLAQKLIATGHTVTVISHNAARADEITALGATPAIGRIDDLDFLTATFTGADAVYLMITNATGGQGDLFTAGKRQATTYANAVKAAGVQRVVNLSSVGANLGPEVGALHIYNVIEGVLTQELPGVNLTFLRPTGMFYNLFGSLQSIKRDHVIYTNNSLTKRGSWVAPADIVPIATQALTAPQPGVTSQYIASDERSYTEIASILGQALALPDLKAVQIDDATMTRNLIAGGMPAAFTTQYVKMLAYQREHDFYADYRAHHPQLGPTKLTDFAVTFAQAYRQA</sequence>
<protein>
    <recommendedName>
        <fullName evidence="1">NAD(P)-binding domain-containing protein</fullName>
    </recommendedName>
</protein>
<feature type="domain" description="NAD(P)-binding" evidence="1">
    <location>
        <begin position="7"/>
        <end position="114"/>
    </location>
</feature>
<dbReference type="PANTHER" id="PTHR43162">
    <property type="match status" value="1"/>
</dbReference>
<accession>A0A4Z0JAB4</accession>
<dbReference type="InterPro" id="IPR036291">
    <property type="entry name" value="NAD(P)-bd_dom_sf"/>
</dbReference>
<gene>
    <name evidence="2" type="ORF">EGT51_07715</name>
</gene>
<evidence type="ECO:0000313" key="2">
    <source>
        <dbReference type="EMBL" id="TGD18530.1"/>
    </source>
</evidence>
<organism evidence="2 3">
    <name type="scientific">Levilactobacillus suantsaiihabitans</name>
    <dbReference type="NCBI Taxonomy" id="2487722"/>
    <lineage>
        <taxon>Bacteria</taxon>
        <taxon>Bacillati</taxon>
        <taxon>Bacillota</taxon>
        <taxon>Bacilli</taxon>
        <taxon>Lactobacillales</taxon>
        <taxon>Lactobacillaceae</taxon>
        <taxon>Levilactobacillus</taxon>
    </lineage>
</organism>
<dbReference type="Pfam" id="PF13460">
    <property type="entry name" value="NAD_binding_10"/>
    <property type="match status" value="1"/>
</dbReference>
<dbReference type="RefSeq" id="WP_135368125.1">
    <property type="nucleotide sequence ID" value="NZ_RKLX01000011.1"/>
</dbReference>
<dbReference type="SUPFAM" id="SSF51735">
    <property type="entry name" value="NAD(P)-binding Rossmann-fold domains"/>
    <property type="match status" value="1"/>
</dbReference>
<dbReference type="AlphaFoldDB" id="A0A4Z0JAB4"/>
<dbReference type="Gene3D" id="3.90.25.10">
    <property type="entry name" value="UDP-galactose 4-epimerase, domain 1"/>
    <property type="match status" value="1"/>
</dbReference>
<evidence type="ECO:0000313" key="3">
    <source>
        <dbReference type="Proteomes" id="UP000297348"/>
    </source>
</evidence>
<dbReference type="Gene3D" id="3.40.50.720">
    <property type="entry name" value="NAD(P)-binding Rossmann-like Domain"/>
    <property type="match status" value="1"/>
</dbReference>
<proteinExistence type="predicted"/>
<dbReference type="EMBL" id="RKLX01000011">
    <property type="protein sequence ID" value="TGD18530.1"/>
    <property type="molecule type" value="Genomic_DNA"/>
</dbReference>
<evidence type="ECO:0000259" key="1">
    <source>
        <dbReference type="Pfam" id="PF13460"/>
    </source>
</evidence>